<protein>
    <submittedName>
        <fullName evidence="2">Zinc-ribbon domain-containing protein</fullName>
    </submittedName>
</protein>
<sequence>MRFRCERGHEWDAEARKIREGHWCGRCRRTLADMDALVAGWGGRCISPKTVAFDGPLRWECARGHRFSSRARNIRLGRWCKECRREDGWIAAVREIAARRGGALLSERNLQSHKKLRWRCAAGHEWLSTSGNILNDRWCPQCADTRLGIAEMQRMAAANGGKCISKKYVDRNTHLQWECDKGHRWWARPSAVRYQHTWCPDCAHEARRANLKAMAKDRR</sequence>
<keyword evidence="3" id="KW-1185">Reference proteome</keyword>
<evidence type="ECO:0000313" key="3">
    <source>
        <dbReference type="Proteomes" id="UP001150924"/>
    </source>
</evidence>
<name>A0A9X3IWA3_9BACT</name>
<dbReference type="Proteomes" id="UP001150924">
    <property type="component" value="Unassembled WGS sequence"/>
</dbReference>
<gene>
    <name evidence="2" type="ORF">OV079_09060</name>
</gene>
<evidence type="ECO:0000259" key="1">
    <source>
        <dbReference type="Pfam" id="PF14311"/>
    </source>
</evidence>
<feature type="domain" description="Treble clef zinc finger" evidence="1">
    <location>
        <begin position="109"/>
        <end position="143"/>
    </location>
</feature>
<proteinExistence type="predicted"/>
<dbReference type="Pfam" id="PF14311">
    <property type="entry name" value="DUF4379"/>
    <property type="match status" value="1"/>
</dbReference>
<dbReference type="AlphaFoldDB" id="A0A9X3IWA3"/>
<reference evidence="2" key="1">
    <citation type="submission" date="2022-11" db="EMBL/GenBank/DDBJ databases">
        <title>Minimal conservation of predation-associated metabolite biosynthetic gene clusters underscores biosynthetic potential of Myxococcota including descriptions for ten novel species: Archangium lansinium sp. nov., Myxococcus landrumus sp. nov., Nannocystis bai.</title>
        <authorList>
            <person name="Ahearne A."/>
            <person name="Stevens C."/>
            <person name="Phillips K."/>
        </authorList>
    </citation>
    <scope>NUCLEOTIDE SEQUENCE</scope>
    <source>
        <strain evidence="2">Na p29</strain>
    </source>
</reference>
<evidence type="ECO:0000313" key="2">
    <source>
        <dbReference type="EMBL" id="MCY1005710.1"/>
    </source>
</evidence>
<dbReference type="RefSeq" id="WP_267767487.1">
    <property type="nucleotide sequence ID" value="NZ_JAPNKE010000002.1"/>
</dbReference>
<dbReference type="InterPro" id="IPR025487">
    <property type="entry name" value="DUF4379"/>
</dbReference>
<accession>A0A9X3IWA3</accession>
<comment type="caution">
    <text evidence="2">The sequence shown here is derived from an EMBL/GenBank/DDBJ whole genome shotgun (WGS) entry which is preliminary data.</text>
</comment>
<dbReference type="EMBL" id="JAPNKE010000002">
    <property type="protein sequence ID" value="MCY1005710.1"/>
    <property type="molecule type" value="Genomic_DNA"/>
</dbReference>
<organism evidence="2 3">
    <name type="scientific">Nannocystis pusilla</name>
    <dbReference type="NCBI Taxonomy" id="889268"/>
    <lineage>
        <taxon>Bacteria</taxon>
        <taxon>Pseudomonadati</taxon>
        <taxon>Myxococcota</taxon>
        <taxon>Polyangia</taxon>
        <taxon>Nannocystales</taxon>
        <taxon>Nannocystaceae</taxon>
        <taxon>Nannocystis</taxon>
    </lineage>
</organism>